<dbReference type="SUPFAM" id="SSF64182">
    <property type="entry name" value="DHH phosphoesterases"/>
    <property type="match status" value="1"/>
</dbReference>
<dbReference type="OrthoDB" id="9803668at2"/>
<comment type="caution">
    <text evidence="3">The sequence shown here is derived from an EMBL/GenBank/DDBJ whole genome shotgun (WGS) entry which is preliminary data.</text>
</comment>
<dbReference type="PANTHER" id="PTHR47618">
    <property type="entry name" value="BIFUNCTIONAL OLIGORIBONUCLEASE AND PAP PHOSPHATASE NRNA"/>
    <property type="match status" value="1"/>
</dbReference>
<evidence type="ECO:0000313" key="3">
    <source>
        <dbReference type="EMBL" id="EAQ81033.1"/>
    </source>
</evidence>
<dbReference type="HOGENOM" id="CLU_039720_0_0_0"/>
<dbReference type="Gene3D" id="3.90.1640.10">
    <property type="entry name" value="inorganic pyrophosphatase (n-terminal core)"/>
    <property type="match status" value="1"/>
</dbReference>
<dbReference type="Pfam" id="PF01368">
    <property type="entry name" value="DHH"/>
    <property type="match status" value="1"/>
</dbReference>
<protein>
    <submittedName>
        <fullName evidence="3">Uncharacterized protein</fullName>
    </submittedName>
</protein>
<dbReference type="AlphaFoldDB" id="A3ZQU3"/>
<dbReference type="InterPro" id="IPR051319">
    <property type="entry name" value="Oligoribo/pAp-PDE_c-di-AMP_PDE"/>
</dbReference>
<organism evidence="3 4">
    <name type="scientific">Blastopirellula marina DSM 3645</name>
    <dbReference type="NCBI Taxonomy" id="314230"/>
    <lineage>
        <taxon>Bacteria</taxon>
        <taxon>Pseudomonadati</taxon>
        <taxon>Planctomycetota</taxon>
        <taxon>Planctomycetia</taxon>
        <taxon>Pirellulales</taxon>
        <taxon>Pirellulaceae</taxon>
        <taxon>Blastopirellula</taxon>
    </lineage>
</organism>
<dbReference type="STRING" id="314230.DSM3645_20717"/>
<dbReference type="Pfam" id="PF02272">
    <property type="entry name" value="DHHA1"/>
    <property type="match status" value="1"/>
</dbReference>
<feature type="domain" description="DHHA1" evidence="2">
    <location>
        <begin position="244"/>
        <end position="324"/>
    </location>
</feature>
<dbReference type="RefSeq" id="WP_002652040.1">
    <property type="nucleotide sequence ID" value="NZ_CH672376.1"/>
</dbReference>
<dbReference type="InterPro" id="IPR001667">
    <property type="entry name" value="DDH_dom"/>
</dbReference>
<evidence type="ECO:0000259" key="1">
    <source>
        <dbReference type="Pfam" id="PF01368"/>
    </source>
</evidence>
<evidence type="ECO:0000259" key="2">
    <source>
        <dbReference type="Pfam" id="PF02272"/>
    </source>
</evidence>
<dbReference type="GO" id="GO:0003676">
    <property type="term" value="F:nucleic acid binding"/>
    <property type="evidence" value="ECO:0007669"/>
    <property type="project" value="InterPro"/>
</dbReference>
<sequence length="329" mass="34992">MSIDWKRLAAAIAPYQRFLLTSHVRPDCDALGSELAMAALLRQLGKEATIVNASETPPHLAFIDPTNEVRVLGRDVTAAALVGTFDAFMVLDTGAWIQLAEMGEVLKAFVGPKFVLDHHVSEDDLGAEVFKDSTSEATGRLVYEAAQAWGLSLAPQTASQLFTAIATDTGWFRFGSVTSGTYRAIAGLMEAGASPPAVYADLYERDRLARVLLRGRILAKVAVTDSGRLAYSTAKLEDFQATDSTTSDTEDAINMMLVIQGVKAAVLFIELPDGGIKASFRSRSTLDVSQIAGQFGGGGHKAAAGATLSTTLSEAITVVLDAMENGMRQ</sequence>
<dbReference type="EMBL" id="AANZ01000006">
    <property type="protein sequence ID" value="EAQ81033.1"/>
    <property type="molecule type" value="Genomic_DNA"/>
</dbReference>
<reference evidence="3 4" key="1">
    <citation type="submission" date="2006-02" db="EMBL/GenBank/DDBJ databases">
        <authorList>
            <person name="Amann R."/>
            <person name="Ferriera S."/>
            <person name="Johnson J."/>
            <person name="Kravitz S."/>
            <person name="Halpern A."/>
            <person name="Remington K."/>
            <person name="Beeson K."/>
            <person name="Tran B."/>
            <person name="Rogers Y.-H."/>
            <person name="Friedman R."/>
            <person name="Venter J.C."/>
        </authorList>
    </citation>
    <scope>NUCLEOTIDE SEQUENCE [LARGE SCALE GENOMIC DNA]</scope>
    <source>
        <strain evidence="3 4">DSM 3645</strain>
    </source>
</reference>
<proteinExistence type="predicted"/>
<evidence type="ECO:0000313" key="4">
    <source>
        <dbReference type="Proteomes" id="UP000004358"/>
    </source>
</evidence>
<dbReference type="InterPro" id="IPR003156">
    <property type="entry name" value="DHHA1_dom"/>
</dbReference>
<name>A3ZQU3_9BACT</name>
<dbReference type="Proteomes" id="UP000004358">
    <property type="component" value="Unassembled WGS sequence"/>
</dbReference>
<gene>
    <name evidence="3" type="ORF">DSM3645_20717</name>
</gene>
<dbReference type="Gene3D" id="3.10.310.30">
    <property type="match status" value="1"/>
</dbReference>
<feature type="domain" description="DDH" evidence="1">
    <location>
        <begin position="19"/>
        <end position="158"/>
    </location>
</feature>
<accession>A3ZQU3</accession>
<dbReference type="PANTHER" id="PTHR47618:SF1">
    <property type="entry name" value="BIFUNCTIONAL OLIGORIBONUCLEASE AND PAP PHOSPHATASE NRNA"/>
    <property type="match status" value="1"/>
</dbReference>
<dbReference type="InterPro" id="IPR038763">
    <property type="entry name" value="DHH_sf"/>
</dbReference>
<dbReference type="eggNOG" id="COG0618">
    <property type="taxonomic scope" value="Bacteria"/>
</dbReference>